<comment type="cofactor">
    <cofactor evidence="1">
        <name>FAD</name>
        <dbReference type="ChEBI" id="CHEBI:57692"/>
    </cofactor>
</comment>
<dbReference type="InterPro" id="IPR001709">
    <property type="entry name" value="Flavoprot_Pyr_Nucl_cyt_Rdtase"/>
</dbReference>
<name>A0AAJ1U0Z8_9ACTN</name>
<dbReference type="Pfam" id="PF00175">
    <property type="entry name" value="NAD_binding_1"/>
    <property type="match status" value="1"/>
</dbReference>
<evidence type="ECO:0000256" key="7">
    <source>
        <dbReference type="ARBA" id="ARBA00023004"/>
    </source>
</evidence>
<keyword evidence="2" id="KW-0285">Flavoprotein</keyword>
<keyword evidence="3" id="KW-0001">2Fe-2S</keyword>
<dbReference type="InterPro" id="IPR050415">
    <property type="entry name" value="MRET"/>
</dbReference>
<dbReference type="InterPro" id="IPR017927">
    <property type="entry name" value="FAD-bd_FR_type"/>
</dbReference>
<proteinExistence type="predicted"/>
<dbReference type="PROSITE" id="PS51384">
    <property type="entry name" value="FAD_FR"/>
    <property type="match status" value="1"/>
</dbReference>
<dbReference type="GO" id="GO:0050660">
    <property type="term" value="F:flavin adenine dinucleotide binding"/>
    <property type="evidence" value="ECO:0007669"/>
    <property type="project" value="TreeGrafter"/>
</dbReference>
<evidence type="ECO:0000259" key="10">
    <source>
        <dbReference type="PROSITE" id="PS51384"/>
    </source>
</evidence>
<dbReference type="PANTHER" id="PTHR47354">
    <property type="entry name" value="NADH OXIDOREDUCTASE HCR"/>
    <property type="match status" value="1"/>
</dbReference>
<dbReference type="PANTHER" id="PTHR47354:SF8">
    <property type="entry name" value="1,2-PHENYLACETYL-COA EPOXIDASE, SUBUNIT E"/>
    <property type="match status" value="1"/>
</dbReference>
<dbReference type="Gene3D" id="3.10.20.30">
    <property type="match status" value="1"/>
</dbReference>
<evidence type="ECO:0000256" key="8">
    <source>
        <dbReference type="ARBA" id="ARBA00023014"/>
    </source>
</evidence>
<evidence type="ECO:0000256" key="4">
    <source>
        <dbReference type="ARBA" id="ARBA00022723"/>
    </source>
</evidence>
<dbReference type="InterPro" id="IPR001041">
    <property type="entry name" value="2Fe-2S_ferredoxin-type"/>
</dbReference>
<gene>
    <name evidence="11" type="ORF">QE405_003149</name>
</gene>
<accession>A0AAJ1U0Z8</accession>
<evidence type="ECO:0000256" key="1">
    <source>
        <dbReference type="ARBA" id="ARBA00001974"/>
    </source>
</evidence>
<evidence type="ECO:0000313" key="12">
    <source>
        <dbReference type="Proteomes" id="UP001239215"/>
    </source>
</evidence>
<dbReference type="RefSeq" id="WP_307202496.1">
    <property type="nucleotide sequence ID" value="NZ_JAUTAN010000001.1"/>
</dbReference>
<evidence type="ECO:0000259" key="9">
    <source>
        <dbReference type="PROSITE" id="PS51085"/>
    </source>
</evidence>
<reference evidence="11" key="1">
    <citation type="submission" date="2023-07" db="EMBL/GenBank/DDBJ databases">
        <title>Functional and genomic diversity of the sorghum phyllosphere microbiome.</title>
        <authorList>
            <person name="Shade A."/>
        </authorList>
    </citation>
    <scope>NUCLEOTIDE SEQUENCE</scope>
    <source>
        <strain evidence="11">SORGH_AS_1067</strain>
    </source>
</reference>
<evidence type="ECO:0000313" key="11">
    <source>
        <dbReference type="EMBL" id="MDQ1105865.1"/>
    </source>
</evidence>
<dbReference type="InterPro" id="IPR039261">
    <property type="entry name" value="FNR_nucleotide-bd"/>
</dbReference>
<dbReference type="Proteomes" id="UP001239215">
    <property type="component" value="Unassembled WGS sequence"/>
</dbReference>
<dbReference type="PROSITE" id="PS00197">
    <property type="entry name" value="2FE2S_FER_1"/>
    <property type="match status" value="1"/>
</dbReference>
<dbReference type="InterPro" id="IPR001433">
    <property type="entry name" value="OxRdtase_FAD/NAD-bd"/>
</dbReference>
<keyword evidence="7" id="KW-0408">Iron</keyword>
<keyword evidence="4" id="KW-0479">Metal-binding</keyword>
<dbReference type="PROSITE" id="PS51085">
    <property type="entry name" value="2FE2S_FER_2"/>
    <property type="match status" value="1"/>
</dbReference>
<dbReference type="CDD" id="cd06214">
    <property type="entry name" value="PA_degradation_oxidoreductase_like"/>
    <property type="match status" value="1"/>
</dbReference>
<protein>
    <submittedName>
        <fullName evidence="11">3-ketosteroid 9alpha-monooxygenase subunit B</fullName>
        <ecNumber evidence="11">1.14.15.30</ecNumber>
    </submittedName>
</protein>
<dbReference type="Pfam" id="PF00111">
    <property type="entry name" value="Fer2"/>
    <property type="match status" value="1"/>
</dbReference>
<dbReference type="EMBL" id="JAUTAN010000001">
    <property type="protein sequence ID" value="MDQ1105865.1"/>
    <property type="molecule type" value="Genomic_DNA"/>
</dbReference>
<feature type="domain" description="2Fe-2S ferredoxin-type" evidence="9">
    <location>
        <begin position="259"/>
        <end position="347"/>
    </location>
</feature>
<dbReference type="GO" id="GO:0046872">
    <property type="term" value="F:metal ion binding"/>
    <property type="evidence" value="ECO:0007669"/>
    <property type="project" value="UniProtKB-KW"/>
</dbReference>
<dbReference type="InterPro" id="IPR036010">
    <property type="entry name" value="2Fe-2S_ferredoxin-like_sf"/>
</dbReference>
<evidence type="ECO:0000256" key="2">
    <source>
        <dbReference type="ARBA" id="ARBA00022630"/>
    </source>
</evidence>
<dbReference type="Gene3D" id="3.40.50.80">
    <property type="entry name" value="Nucleotide-binding domain of ferredoxin-NADP reductase (FNR) module"/>
    <property type="match status" value="1"/>
</dbReference>
<dbReference type="EC" id="1.14.15.30" evidence="11"/>
<evidence type="ECO:0000256" key="3">
    <source>
        <dbReference type="ARBA" id="ARBA00022714"/>
    </source>
</evidence>
<dbReference type="InterPro" id="IPR012675">
    <property type="entry name" value="Beta-grasp_dom_sf"/>
</dbReference>
<feature type="domain" description="FAD-binding FR-type" evidence="10">
    <location>
        <begin position="10"/>
        <end position="114"/>
    </location>
</feature>
<dbReference type="InterPro" id="IPR006058">
    <property type="entry name" value="2Fe2S_fd_BS"/>
</dbReference>
<dbReference type="SUPFAM" id="SSF54292">
    <property type="entry name" value="2Fe-2S ferredoxin-like"/>
    <property type="match status" value="1"/>
</dbReference>
<dbReference type="CDD" id="cd00207">
    <property type="entry name" value="fer2"/>
    <property type="match status" value="1"/>
</dbReference>
<keyword evidence="6 11" id="KW-0560">Oxidoreductase</keyword>
<comment type="caution">
    <text evidence="11">The sequence shown here is derived from an EMBL/GenBank/DDBJ whole genome shotgun (WGS) entry which is preliminary data.</text>
</comment>
<dbReference type="PRINTS" id="PR00410">
    <property type="entry name" value="PHEHYDRXLASE"/>
</dbReference>
<sequence>MTATSLDPVLLGHELAVREVVRETADAVSLTFDVPADLAERFVHRPGQFLTLAVPSERTGRVARCYSLSSAPGDAPTVTVKRTPDGYASGWLCEQVRPGATLRVLPPAGTFVPHDLAAPMVLAAAGSGITPMLSIVRAALAAPGGRLTLLYANRDPESVIFADVLDALVAAHPERLEVRHWLESERGLPTVDGLSALAGPTGEQPWYLCGPAPFMAVAQQAAVACGAAPRAVHQEDFHSLVGDPFVLAVAESASDDDAAELEVTLDGRTHLLRWGRSETLVDVMLANGVEAPYSCREGTCGSCMCTVVDGEVVQDSTEALAEEDIEDGYVLGCQSRPVGARVVVEFD</sequence>
<evidence type="ECO:0000256" key="5">
    <source>
        <dbReference type="ARBA" id="ARBA00022827"/>
    </source>
</evidence>
<dbReference type="GO" id="GO:0036200">
    <property type="term" value="F:3-ketosteroid 9-alpha-monooxygenase activity"/>
    <property type="evidence" value="ECO:0007669"/>
    <property type="project" value="UniProtKB-EC"/>
</dbReference>
<dbReference type="SUPFAM" id="SSF63380">
    <property type="entry name" value="Riboflavin synthase domain-like"/>
    <property type="match status" value="1"/>
</dbReference>
<dbReference type="InterPro" id="IPR017938">
    <property type="entry name" value="Riboflavin_synthase-like_b-brl"/>
</dbReference>
<keyword evidence="5" id="KW-0274">FAD</keyword>
<keyword evidence="8" id="KW-0411">Iron-sulfur</keyword>
<dbReference type="AlphaFoldDB" id="A0AAJ1U0Z8"/>
<dbReference type="Gene3D" id="2.40.30.10">
    <property type="entry name" value="Translation factors"/>
    <property type="match status" value="1"/>
</dbReference>
<dbReference type="SUPFAM" id="SSF52343">
    <property type="entry name" value="Ferredoxin reductase-like, C-terminal NADP-linked domain"/>
    <property type="match status" value="1"/>
</dbReference>
<dbReference type="GO" id="GO:0051537">
    <property type="term" value="F:2 iron, 2 sulfur cluster binding"/>
    <property type="evidence" value="ECO:0007669"/>
    <property type="project" value="UniProtKB-KW"/>
</dbReference>
<evidence type="ECO:0000256" key="6">
    <source>
        <dbReference type="ARBA" id="ARBA00023002"/>
    </source>
</evidence>
<dbReference type="PRINTS" id="PR00371">
    <property type="entry name" value="FPNCR"/>
</dbReference>
<organism evidence="11 12">
    <name type="scientific">Nocardioides zeae</name>
    <dbReference type="NCBI Taxonomy" id="1457234"/>
    <lineage>
        <taxon>Bacteria</taxon>
        <taxon>Bacillati</taxon>
        <taxon>Actinomycetota</taxon>
        <taxon>Actinomycetes</taxon>
        <taxon>Propionibacteriales</taxon>
        <taxon>Nocardioidaceae</taxon>
        <taxon>Nocardioides</taxon>
    </lineage>
</organism>